<reference evidence="2 3" key="1">
    <citation type="submission" date="2019-07" db="EMBL/GenBank/DDBJ databases">
        <title>Whole genome shotgun sequence of Brevifollis gellanilyticus NBRC 108608.</title>
        <authorList>
            <person name="Hosoyama A."/>
            <person name="Uohara A."/>
            <person name="Ohji S."/>
            <person name="Ichikawa N."/>
        </authorList>
    </citation>
    <scope>NUCLEOTIDE SEQUENCE [LARGE SCALE GENOMIC DNA]</scope>
    <source>
        <strain evidence="2 3">NBRC 108608</strain>
    </source>
</reference>
<dbReference type="AlphaFoldDB" id="A0A512MGD5"/>
<evidence type="ECO:0000256" key="1">
    <source>
        <dbReference type="SAM" id="Phobius"/>
    </source>
</evidence>
<organism evidence="2 3">
    <name type="scientific">Brevifollis gellanilyticus</name>
    <dbReference type="NCBI Taxonomy" id="748831"/>
    <lineage>
        <taxon>Bacteria</taxon>
        <taxon>Pseudomonadati</taxon>
        <taxon>Verrucomicrobiota</taxon>
        <taxon>Verrucomicrobiia</taxon>
        <taxon>Verrucomicrobiales</taxon>
        <taxon>Verrucomicrobiaceae</taxon>
    </lineage>
</organism>
<gene>
    <name evidence="2" type="ORF">BGE01nite_47020</name>
</gene>
<keyword evidence="1" id="KW-1133">Transmembrane helix</keyword>
<dbReference type="EMBL" id="BKAG01000049">
    <property type="protein sequence ID" value="GEP45411.1"/>
    <property type="molecule type" value="Genomic_DNA"/>
</dbReference>
<dbReference type="OrthoDB" id="199013at2"/>
<keyword evidence="1" id="KW-0812">Transmembrane</keyword>
<name>A0A512MGD5_9BACT</name>
<keyword evidence="3" id="KW-1185">Reference proteome</keyword>
<evidence type="ECO:0000313" key="2">
    <source>
        <dbReference type="EMBL" id="GEP45411.1"/>
    </source>
</evidence>
<dbReference type="Proteomes" id="UP000321577">
    <property type="component" value="Unassembled WGS sequence"/>
</dbReference>
<dbReference type="Pfam" id="PF14110">
    <property type="entry name" value="DUF4282"/>
    <property type="match status" value="1"/>
</dbReference>
<protein>
    <recommendedName>
        <fullName evidence="4">DUF4282 domain-containing protein</fullName>
    </recommendedName>
</protein>
<feature type="transmembrane region" description="Helical" evidence="1">
    <location>
        <begin position="83"/>
        <end position="103"/>
    </location>
</feature>
<accession>A0A512MGD5</accession>
<sequence>MSQPGSNQPSTSTTWTNIRAMLRALMDLLLDFSFKRFVTPHLIRLLYALSLGAALLAALTWMFSGGGDQGWLYGMFKFITGPLAFLLYMISARVIMEVVLAIIEIAEKVRKM</sequence>
<evidence type="ECO:0000313" key="3">
    <source>
        <dbReference type="Proteomes" id="UP000321577"/>
    </source>
</evidence>
<dbReference type="RefSeq" id="WP_146854287.1">
    <property type="nucleotide sequence ID" value="NZ_BKAG01000049.1"/>
</dbReference>
<feature type="transmembrane region" description="Helical" evidence="1">
    <location>
        <begin position="45"/>
        <end position="63"/>
    </location>
</feature>
<comment type="caution">
    <text evidence="2">The sequence shown here is derived from an EMBL/GenBank/DDBJ whole genome shotgun (WGS) entry which is preliminary data.</text>
</comment>
<evidence type="ECO:0008006" key="4">
    <source>
        <dbReference type="Google" id="ProtNLM"/>
    </source>
</evidence>
<keyword evidence="1" id="KW-0472">Membrane</keyword>
<proteinExistence type="predicted"/>
<dbReference type="InterPro" id="IPR025557">
    <property type="entry name" value="DUF4282"/>
</dbReference>